<dbReference type="Proteomes" id="UP000504606">
    <property type="component" value="Unplaced"/>
</dbReference>
<feature type="region of interest" description="Disordered" evidence="1">
    <location>
        <begin position="318"/>
        <end position="342"/>
    </location>
</feature>
<organism evidence="2 3">
    <name type="scientific">Frankliniella occidentalis</name>
    <name type="common">Western flower thrips</name>
    <name type="synonym">Euthrips occidentalis</name>
    <dbReference type="NCBI Taxonomy" id="133901"/>
    <lineage>
        <taxon>Eukaryota</taxon>
        <taxon>Metazoa</taxon>
        <taxon>Ecdysozoa</taxon>
        <taxon>Arthropoda</taxon>
        <taxon>Hexapoda</taxon>
        <taxon>Insecta</taxon>
        <taxon>Pterygota</taxon>
        <taxon>Neoptera</taxon>
        <taxon>Paraneoptera</taxon>
        <taxon>Thysanoptera</taxon>
        <taxon>Terebrantia</taxon>
        <taxon>Thripoidea</taxon>
        <taxon>Thripidae</taxon>
        <taxon>Frankliniella</taxon>
    </lineage>
</organism>
<proteinExistence type="predicted"/>
<feature type="compositionally biased region" description="Polar residues" evidence="1">
    <location>
        <begin position="48"/>
        <end position="58"/>
    </location>
</feature>
<dbReference type="RefSeq" id="XP_026285284.1">
    <property type="nucleotide sequence ID" value="XM_026429499.2"/>
</dbReference>
<accession>A0A6J1SVH8</accession>
<gene>
    <name evidence="3" type="primary">LOC113211187</name>
</gene>
<protein>
    <submittedName>
        <fullName evidence="3">Uncharacterized protein LOC113211187</fullName>
    </submittedName>
</protein>
<feature type="compositionally biased region" description="Basic and acidic residues" evidence="1">
    <location>
        <begin position="164"/>
        <end position="174"/>
    </location>
</feature>
<sequence>MATFDKGVLESHKYADLVKLAKENGVYRRYAPKAELIEKLLALNESPPETLSDVSMPSFTDDESDSETSKHGTENTSPHDKTVKPNLTWQHEEQLNKRSKVATFSPRHPLSEKKRFLNSSSISLKNESPTIYSCKSDNSQPLRRSLAGPAKSINTGVKRGKCLKTTEIERKPKPSPDPASRRITRQRTFDTYAHEPTQSHQMKREGTFEVIEDKEEACNKKASSHSMRREGTFEVENLKSLTKTSSNTRTSKLTRESTFEVEDNAQTVQSHTLRREGTFEVEEVKNSTNDSHKSKLRREGTFEVDTVSNLPAEMKLRSRSSNARLTPSCVSETKKPARGSLRTPYQPKIISVATPSSIKCTFGYQRQNITSRARVQELTSSAKRLSGSKSKIPSVINEIQRKKAEVSTQKMASTSTGFKPTLAKKAPDFNAIHNRLFDKMESIADSVQKVKDRAFSSQKLQVKSGKKSPPKAKAVRKLLSPKVGKSKLVSPKPLFQNIGSAFASKVVSIQKRPSTGSVITGVSKLQSPKPEQNIKRNGFASNFGFTKAEHSRKEAFKASVMGRKPMKRNSPMSKAKHALNTVRLNKRFELQMKHRIAQQAKEDS</sequence>
<name>A0A6J1SVH8_FRAOC</name>
<dbReference type="AlphaFoldDB" id="A0A6J1SVH8"/>
<feature type="region of interest" description="Disordered" evidence="1">
    <location>
        <begin position="48"/>
        <end position="86"/>
    </location>
</feature>
<feature type="compositionally biased region" description="Polar residues" evidence="1">
    <location>
        <begin position="319"/>
        <end position="331"/>
    </location>
</feature>
<evidence type="ECO:0000313" key="2">
    <source>
        <dbReference type="Proteomes" id="UP000504606"/>
    </source>
</evidence>
<dbReference type="KEGG" id="foc:113211187"/>
<reference evidence="3" key="1">
    <citation type="submission" date="2025-08" db="UniProtKB">
        <authorList>
            <consortium name="RefSeq"/>
        </authorList>
    </citation>
    <scope>IDENTIFICATION</scope>
    <source>
        <tissue evidence="3">Whole organism</tissue>
    </source>
</reference>
<feature type="compositionally biased region" description="Basic and acidic residues" evidence="1">
    <location>
        <begin position="67"/>
        <end position="83"/>
    </location>
</feature>
<keyword evidence="2" id="KW-1185">Reference proteome</keyword>
<evidence type="ECO:0000313" key="3">
    <source>
        <dbReference type="RefSeq" id="XP_026285284.1"/>
    </source>
</evidence>
<feature type="compositionally biased region" description="Polar residues" evidence="1">
    <location>
        <begin position="129"/>
        <end position="142"/>
    </location>
</feature>
<feature type="region of interest" description="Disordered" evidence="1">
    <location>
        <begin position="129"/>
        <end position="204"/>
    </location>
</feature>
<dbReference type="GeneID" id="113211187"/>
<evidence type="ECO:0000256" key="1">
    <source>
        <dbReference type="SAM" id="MobiDB-lite"/>
    </source>
</evidence>
<dbReference type="OrthoDB" id="6614499at2759"/>